<dbReference type="InterPro" id="IPR025750">
    <property type="entry name" value="DPF1-3_N"/>
</dbReference>
<dbReference type="FunFam" id="3.30.40.10:FF:000005">
    <property type="entry name" value="zinc finger protein isoform X1"/>
    <property type="match status" value="1"/>
</dbReference>
<dbReference type="GO" id="GO:0071565">
    <property type="term" value="C:nBAF complex"/>
    <property type="evidence" value="ECO:0007669"/>
    <property type="project" value="TreeGrafter"/>
</dbReference>
<feature type="domain" description="C2H2-type" evidence="14">
    <location>
        <begin position="254"/>
        <end position="282"/>
    </location>
</feature>
<name>A0A0A9XU34_LYGHE</name>
<dbReference type="InterPro" id="IPR019787">
    <property type="entry name" value="Znf_PHD-finger"/>
</dbReference>
<proteinExistence type="inferred from homology"/>
<feature type="region of interest" description="Disordered" evidence="12">
    <location>
        <begin position="139"/>
        <end position="164"/>
    </location>
</feature>
<evidence type="ECO:0000256" key="1">
    <source>
        <dbReference type="ARBA" id="ARBA00004123"/>
    </source>
</evidence>
<evidence type="ECO:0000256" key="6">
    <source>
        <dbReference type="ARBA" id="ARBA00022833"/>
    </source>
</evidence>
<evidence type="ECO:0000259" key="14">
    <source>
        <dbReference type="PROSITE" id="PS50157"/>
    </source>
</evidence>
<feature type="domain" description="PHD-type" evidence="13">
    <location>
        <begin position="478"/>
        <end position="528"/>
    </location>
</feature>
<dbReference type="EMBL" id="GBHO01021201">
    <property type="protein sequence ID" value="JAG22403.1"/>
    <property type="molecule type" value="Transcribed_RNA"/>
</dbReference>
<comment type="subcellular location">
    <subcellularLocation>
        <location evidence="1">Nucleus</location>
    </subcellularLocation>
</comment>
<protein>
    <submittedName>
        <fullName evidence="15">Zinc finger protein DPF3</fullName>
    </submittedName>
</protein>
<dbReference type="GO" id="GO:0003677">
    <property type="term" value="F:DNA binding"/>
    <property type="evidence" value="ECO:0007669"/>
    <property type="project" value="UniProtKB-KW"/>
</dbReference>
<dbReference type="Pfam" id="PF14051">
    <property type="entry name" value="DPF1-3_N"/>
    <property type="match status" value="1"/>
</dbReference>
<dbReference type="PROSITE" id="PS00028">
    <property type="entry name" value="ZINC_FINGER_C2H2_1"/>
    <property type="match status" value="1"/>
</dbReference>
<keyword evidence="8" id="KW-0238">DNA-binding</keyword>
<dbReference type="SUPFAM" id="SSF57903">
    <property type="entry name" value="FYVE/PHD zinc finger"/>
    <property type="match status" value="2"/>
</dbReference>
<feature type="compositionally biased region" description="Pro residues" evidence="12">
    <location>
        <begin position="318"/>
        <end position="338"/>
    </location>
</feature>
<evidence type="ECO:0000256" key="10">
    <source>
        <dbReference type="ARBA" id="ARBA00023242"/>
    </source>
</evidence>
<gene>
    <name evidence="15" type="primary">dpf3_1</name>
    <name evidence="15" type="ORF">CM83_42208</name>
</gene>
<organism evidence="15">
    <name type="scientific">Lygus hesperus</name>
    <name type="common">Western plant bug</name>
    <dbReference type="NCBI Taxonomy" id="30085"/>
    <lineage>
        <taxon>Eukaryota</taxon>
        <taxon>Metazoa</taxon>
        <taxon>Ecdysozoa</taxon>
        <taxon>Arthropoda</taxon>
        <taxon>Hexapoda</taxon>
        <taxon>Insecta</taxon>
        <taxon>Pterygota</taxon>
        <taxon>Neoptera</taxon>
        <taxon>Paraneoptera</taxon>
        <taxon>Hemiptera</taxon>
        <taxon>Heteroptera</taxon>
        <taxon>Panheteroptera</taxon>
        <taxon>Cimicomorpha</taxon>
        <taxon>Miridae</taxon>
        <taxon>Mirini</taxon>
        <taxon>Lygus</taxon>
    </lineage>
</organism>
<evidence type="ECO:0000259" key="13">
    <source>
        <dbReference type="PROSITE" id="PS50016"/>
    </source>
</evidence>
<dbReference type="SUPFAM" id="SSF57667">
    <property type="entry name" value="beta-beta-alpha zinc fingers"/>
    <property type="match status" value="1"/>
</dbReference>
<keyword evidence="7" id="KW-0805">Transcription regulation</keyword>
<sequence>MCCEPIDLHHPTEPSTPKMASCDIQVVNPTLLAKIESYMGDASYREAIENSANYNTRLCIERRLRMPFLDSQTGVAQNHSNLFMNSRERIPGLLYGQVYTYPSKRWRKKRRQYLMQPQVGMRRLELPSENLDLHTISTVENPAAAASEDSKDSASNKDETSAKVSQDAWYYDELELQAMEGFDDVDPDSDYDYEETYSKRKKRRGGGKQPGGRSSLSVPTDSPHPKKSAKGTGQGRGRKKGVNYTELADSEKPFSCDLCGARYKTRPGLTYHYTHSHKDGATSSGRSGGASGPPMTPPSGPQLLPTAGPEDEMGPHDLQPPGPGSPLLPSQSWPPFPQPVQDSYLNYINTPGASRRGGRTSGPPTPHGMSPAMPAPPVMDDKSQPGPSPQPKDKPPLPMPGPSPEQVLVMEQNEKERAAPSPYCDFCLGDAVSNKKSGQPEELVSCSDCGRSGHPSCLLFTDNMIVSVRKYRWQCIECKCCSLCGTSDNDDQLLFCDDCDRGYHMYCLIPPLDTPPEGSWSCRTCIRDFHGGVVPNK</sequence>
<feature type="domain" description="PHD-type" evidence="13">
    <location>
        <begin position="421"/>
        <end position="481"/>
    </location>
</feature>
<dbReference type="PROSITE" id="PS50016">
    <property type="entry name" value="ZF_PHD_2"/>
    <property type="match status" value="2"/>
</dbReference>
<evidence type="ECO:0000256" key="4">
    <source>
        <dbReference type="ARBA" id="ARBA00022737"/>
    </source>
</evidence>
<dbReference type="Gene3D" id="3.30.40.10">
    <property type="entry name" value="Zinc/RING finger domain, C3HC4 (zinc finger)"/>
    <property type="match status" value="1"/>
</dbReference>
<dbReference type="SMART" id="SM00249">
    <property type="entry name" value="PHD"/>
    <property type="match status" value="2"/>
</dbReference>
<feature type="region of interest" description="Disordered" evidence="12">
    <location>
        <begin position="181"/>
        <end position="247"/>
    </location>
</feature>
<dbReference type="CDD" id="cd15530">
    <property type="entry name" value="PHD2_d4"/>
    <property type="match status" value="1"/>
</dbReference>
<reference evidence="15" key="1">
    <citation type="journal article" date="2014" name="PLoS ONE">
        <title>Transcriptome-Based Identification of ABC Transporters in the Western Tarnished Plant Bug Lygus hesperus.</title>
        <authorList>
            <person name="Hull J.J."/>
            <person name="Chaney K."/>
            <person name="Geib S.M."/>
            <person name="Fabrick J.A."/>
            <person name="Brent C.S."/>
            <person name="Walsh D."/>
            <person name="Lavine L.C."/>
        </authorList>
    </citation>
    <scope>NUCLEOTIDE SEQUENCE</scope>
</reference>
<evidence type="ECO:0000256" key="2">
    <source>
        <dbReference type="ARBA" id="ARBA00010539"/>
    </source>
</evidence>
<comment type="similarity">
    <text evidence="2">Belongs to the requiem/DPF family.</text>
</comment>
<keyword evidence="6" id="KW-0862">Zinc</keyword>
<dbReference type="PROSITE" id="PS50157">
    <property type="entry name" value="ZINC_FINGER_C2H2_2"/>
    <property type="match status" value="1"/>
</dbReference>
<accession>A0A0A9XU34</accession>
<dbReference type="InterPro" id="IPR013083">
    <property type="entry name" value="Znf_RING/FYVE/PHD"/>
</dbReference>
<dbReference type="EMBL" id="GBRD01009548">
    <property type="protein sequence ID" value="JAG56276.1"/>
    <property type="molecule type" value="Transcribed_RNA"/>
</dbReference>
<keyword evidence="9" id="KW-0804">Transcription</keyword>
<feature type="compositionally biased region" description="Polar residues" evidence="12">
    <location>
        <begin position="340"/>
        <end position="352"/>
    </location>
</feature>
<keyword evidence="5 11" id="KW-0863">Zinc-finger</keyword>
<evidence type="ECO:0000256" key="9">
    <source>
        <dbReference type="ARBA" id="ARBA00023163"/>
    </source>
</evidence>
<feature type="region of interest" description="Disordered" evidence="12">
    <location>
        <begin position="271"/>
        <end position="405"/>
    </location>
</feature>
<dbReference type="CDD" id="cd15619">
    <property type="entry name" value="PHD1_d4"/>
    <property type="match status" value="1"/>
</dbReference>
<evidence type="ECO:0000256" key="11">
    <source>
        <dbReference type="PROSITE-ProRule" id="PRU00042"/>
    </source>
</evidence>
<reference evidence="15" key="2">
    <citation type="submission" date="2014-07" db="EMBL/GenBank/DDBJ databases">
        <authorList>
            <person name="Hull J."/>
        </authorList>
    </citation>
    <scope>NUCLEOTIDE SEQUENCE</scope>
</reference>
<evidence type="ECO:0000313" key="15">
    <source>
        <dbReference type="EMBL" id="JAG22403.1"/>
    </source>
</evidence>
<dbReference type="InterPro" id="IPR011011">
    <property type="entry name" value="Znf_FYVE_PHD"/>
</dbReference>
<dbReference type="GO" id="GO:0008270">
    <property type="term" value="F:zinc ion binding"/>
    <property type="evidence" value="ECO:0007669"/>
    <property type="project" value="UniProtKB-KW"/>
</dbReference>
<dbReference type="PANTHER" id="PTHR45888">
    <property type="entry name" value="HL01030P-RELATED"/>
    <property type="match status" value="1"/>
</dbReference>
<feature type="compositionally biased region" description="Acidic residues" evidence="12">
    <location>
        <begin position="181"/>
        <end position="195"/>
    </location>
</feature>
<keyword evidence="4" id="KW-0677">Repeat</keyword>
<dbReference type="AlphaFoldDB" id="A0A0A9XU34"/>
<evidence type="ECO:0000256" key="5">
    <source>
        <dbReference type="ARBA" id="ARBA00022771"/>
    </source>
</evidence>
<dbReference type="PANTHER" id="PTHR45888:SF5">
    <property type="entry name" value="D4, ISOFORM A"/>
    <property type="match status" value="1"/>
</dbReference>
<keyword evidence="3" id="KW-0479">Metal-binding</keyword>
<evidence type="ECO:0000313" key="16">
    <source>
        <dbReference type="EMBL" id="JAG56276.1"/>
    </source>
</evidence>
<feature type="compositionally biased region" description="Basic and acidic residues" evidence="12">
    <location>
        <begin position="148"/>
        <end position="161"/>
    </location>
</feature>
<dbReference type="Pfam" id="PF00628">
    <property type="entry name" value="PHD"/>
    <property type="match status" value="2"/>
</dbReference>
<dbReference type="GO" id="GO:0007399">
    <property type="term" value="P:nervous system development"/>
    <property type="evidence" value="ECO:0007669"/>
    <property type="project" value="TreeGrafter"/>
</dbReference>
<evidence type="ECO:0000256" key="3">
    <source>
        <dbReference type="ARBA" id="ARBA00022723"/>
    </source>
</evidence>
<dbReference type="InterPro" id="IPR013087">
    <property type="entry name" value="Znf_C2H2_type"/>
</dbReference>
<dbReference type="InterPro" id="IPR001965">
    <property type="entry name" value="Znf_PHD"/>
</dbReference>
<feature type="compositionally biased region" description="Pro residues" evidence="12">
    <location>
        <begin position="386"/>
        <end position="403"/>
    </location>
</feature>
<keyword evidence="10" id="KW-0539">Nucleus</keyword>
<reference evidence="16" key="3">
    <citation type="submission" date="2014-09" db="EMBL/GenBank/DDBJ databases">
        <authorList>
            <person name="Magalhaes I.L.F."/>
            <person name="Oliveira U."/>
            <person name="Santos F.R."/>
            <person name="Vidigal T.H.D.A."/>
            <person name="Brescovit A.D."/>
            <person name="Santos A.J."/>
        </authorList>
    </citation>
    <scope>NUCLEOTIDE SEQUENCE</scope>
</reference>
<evidence type="ECO:0000256" key="12">
    <source>
        <dbReference type="SAM" id="MobiDB-lite"/>
    </source>
</evidence>
<evidence type="ECO:0000256" key="7">
    <source>
        <dbReference type="ARBA" id="ARBA00023015"/>
    </source>
</evidence>
<dbReference type="FunFam" id="3.30.160.60:FF:000322">
    <property type="entry name" value="GDNF-inducible zinc finger protein 1"/>
    <property type="match status" value="1"/>
</dbReference>
<dbReference type="InterPro" id="IPR036236">
    <property type="entry name" value="Znf_C2H2_sf"/>
</dbReference>
<evidence type="ECO:0000256" key="8">
    <source>
        <dbReference type="ARBA" id="ARBA00023125"/>
    </source>
</evidence>